<accession>A0A0V1K080</accession>
<dbReference type="PANTHER" id="PTHR47331">
    <property type="entry name" value="PHD-TYPE DOMAIN-CONTAINING PROTEIN"/>
    <property type="match status" value="1"/>
</dbReference>
<evidence type="ECO:0000256" key="1">
    <source>
        <dbReference type="SAM" id="MobiDB-lite"/>
    </source>
</evidence>
<sequence>MGRHFLELKALGKDANCRLSSFHVFLPTLKRKLPSKTTYSWLSSSNKQESRTLTSGLEKPFCREGINMSLTSTHGSLSFVLLPQQFRWNLQSTEDVKSEAALTQSVRLRAARATFLSLRRASDQVSDTTVSRTEGQKLRFWIPFGEMKPETVKKWQQIEQRRLRGVIRQVVEQIETVSSEVAVRNTLSAMDAQYAEAHRAQADTFLKEKDTVEATDVKPALTQKLSPQSSLGKLQRVPLDHPPRNLNQRMGLRTDSRLDSLQSSDGVVGGNKRKRIVNCLLDSGFERSLIRTDNANELELQDTLSSMTVRSVHGLSATVADSCHVRFLFGPMHEKVTDSKIMKLELTALCIPSICDDLVASLTLRPSEIYLPPAAALASPPSPTPIHVLIRLDMYYRVLGRGLRISGEDGPIALGTIFGWILCETTLVSTATADQPAETTEALNSLMKKFWEIDSIRVTQEIAVDPNKETMEKFGQSTVAESGGGAAAGQPRSRPATLESTATAVGQEGGHGEGIRGCYPDLPRQWMSGASGRDRWSAWADVVSAPPRSLPAGPIKSQIRIPRDLAEPVLGNGPPPLTGLGRHPFAISPLEGRTAGRHREDVPADQPPPRRSGRLPFPVAGSRRGGSGEDPPVVRQHARQCGESDTLIDRVLTYMYGDNLATSCDDSGEAHNLQRRLCVARPPRGRLITVWGGAALEDFGPLLEPVQRPSHLCDPPEVLAKQLFQTLWLRGIDWADCLPADIDVMSCRWKEKLDQLPTIRVPCALLSAPREQLQRVELHVFSDSSETPYGVVAYLLLKAQGNGGGSEKLTLPRLELMAALLTAWLKSYVEKELGIQIERHVCWSDSSIVLSWIQGDPRRWEPFVSNRGQEILRMTEPHPWRHCPISNNPGDKLSSCCALDRLREDQLWWNGQAWLKDSAEKWLSMNIALSAEEAQVTSPERRNIVALCASPQEASLFVIMDESRYGTMERLIQITAYCFQLVANVRTRPGERKIGTQLSLLELQNAEKRFGESDSRKGVSDREGLLEVGGRLSRTTLPWCHHHSLLLSNDGRVVELIMRRAHESEIHAVLKQALAALRRRF</sequence>
<comment type="caution">
    <text evidence="2">The sequence shown here is derived from an EMBL/GenBank/DDBJ whole genome shotgun (WGS) entry which is preliminary data.</text>
</comment>
<dbReference type="Pfam" id="PF05380">
    <property type="entry name" value="Peptidase_A17"/>
    <property type="match status" value="1"/>
</dbReference>
<evidence type="ECO:0000313" key="2">
    <source>
        <dbReference type="EMBL" id="KRZ40634.1"/>
    </source>
</evidence>
<dbReference type="AlphaFoldDB" id="A0A0V1K080"/>
<dbReference type="Proteomes" id="UP000054826">
    <property type="component" value="Unassembled WGS sequence"/>
</dbReference>
<evidence type="ECO:0000313" key="3">
    <source>
        <dbReference type="Proteomes" id="UP000054826"/>
    </source>
</evidence>
<organism evidence="2 3">
    <name type="scientific">Trichinella pseudospiralis</name>
    <name type="common">Parasitic roundworm</name>
    <dbReference type="NCBI Taxonomy" id="6337"/>
    <lineage>
        <taxon>Eukaryota</taxon>
        <taxon>Metazoa</taxon>
        <taxon>Ecdysozoa</taxon>
        <taxon>Nematoda</taxon>
        <taxon>Enoplea</taxon>
        <taxon>Dorylaimia</taxon>
        <taxon>Trichinellida</taxon>
        <taxon>Trichinellidae</taxon>
        <taxon>Trichinella</taxon>
    </lineage>
</organism>
<proteinExistence type="predicted"/>
<dbReference type="InterPro" id="IPR008042">
    <property type="entry name" value="Retrotrans_Pao"/>
</dbReference>
<name>A0A0V1K080_TRIPS</name>
<evidence type="ECO:0008006" key="4">
    <source>
        <dbReference type="Google" id="ProtNLM"/>
    </source>
</evidence>
<feature type="region of interest" description="Disordered" evidence="1">
    <location>
        <begin position="566"/>
        <end position="640"/>
    </location>
</feature>
<feature type="region of interest" description="Disordered" evidence="1">
    <location>
        <begin position="479"/>
        <end position="520"/>
    </location>
</feature>
<gene>
    <name evidence="2" type="ORF">T4C_6366</name>
</gene>
<dbReference type="EMBL" id="JYDV01000025">
    <property type="protein sequence ID" value="KRZ40634.1"/>
    <property type="molecule type" value="Genomic_DNA"/>
</dbReference>
<protein>
    <recommendedName>
        <fullName evidence="4">Peptidase aspartic putative domain-containing protein</fullName>
    </recommendedName>
</protein>
<reference evidence="2 3" key="1">
    <citation type="submission" date="2015-01" db="EMBL/GenBank/DDBJ databases">
        <title>Evolution of Trichinella species and genotypes.</title>
        <authorList>
            <person name="Korhonen P.K."/>
            <person name="Edoardo P."/>
            <person name="Giuseppe L.R."/>
            <person name="Gasser R.B."/>
        </authorList>
    </citation>
    <scope>NUCLEOTIDE SEQUENCE [LARGE SCALE GENOMIC DNA]</scope>
    <source>
        <strain evidence="2">ISS176</strain>
    </source>
</reference>